<feature type="transmembrane region" description="Helical" evidence="2">
    <location>
        <begin position="228"/>
        <end position="246"/>
    </location>
</feature>
<dbReference type="Proteomes" id="UP001216390">
    <property type="component" value="Chromosome"/>
</dbReference>
<name>A0AAF0BWI2_9ACTN</name>
<feature type="transmembrane region" description="Helical" evidence="2">
    <location>
        <begin position="335"/>
        <end position="354"/>
    </location>
</feature>
<dbReference type="RefSeq" id="WP_272737000.1">
    <property type="nucleotide sequence ID" value="NZ_CP116942.1"/>
</dbReference>
<dbReference type="KEGG" id="ima:PO878_01940"/>
<sequence>MTTDLDPDVEHRGDAPSAPGSARPEETLLALAARGVPLVLAGALLGGAPGALVALLGVLGTARRSTAPVTVAAALLVLGAAVATMVEAPLSRQALSSSFADQRPVAAACATAAGILLLVVAVTLTLRLPRPATPAGGRDGSSDPAGTAAAPWTARLAGVAAPLALGVAALVVLGLTAPAPPLATREVATQVRLGTGWGRVVNGTVRTDATSPPLPVALTAVAPGPTRWWTAAAGVAAMALVAATVARRTGARTALVAGGATGVVLVVARADLAACLAAALVAATVALGDPETRTTGRAALAGAAFGAACLCLPAAIFLLPVLAAALALHPRTGEVSVGQGAAAVGAALVVWAPWQRWVLDRASTWAPAASLVVPASVVVAGLAPLVVVAVALAVSGRRAATEDEATPTPAA</sequence>
<keyword evidence="4" id="KW-1185">Reference proteome</keyword>
<dbReference type="EMBL" id="CP116942">
    <property type="protein sequence ID" value="WCO67479.1"/>
    <property type="molecule type" value="Genomic_DNA"/>
</dbReference>
<evidence type="ECO:0000256" key="2">
    <source>
        <dbReference type="SAM" id="Phobius"/>
    </source>
</evidence>
<evidence type="ECO:0000313" key="3">
    <source>
        <dbReference type="EMBL" id="WCO67479.1"/>
    </source>
</evidence>
<feature type="transmembrane region" description="Helical" evidence="2">
    <location>
        <begin position="66"/>
        <end position="85"/>
    </location>
</feature>
<feature type="transmembrane region" description="Helical" evidence="2">
    <location>
        <begin position="105"/>
        <end position="126"/>
    </location>
</feature>
<feature type="region of interest" description="Disordered" evidence="1">
    <location>
        <begin position="1"/>
        <end position="23"/>
    </location>
</feature>
<gene>
    <name evidence="3" type="ORF">PO878_01940</name>
</gene>
<feature type="transmembrane region" description="Helical" evidence="2">
    <location>
        <begin position="253"/>
        <end position="286"/>
    </location>
</feature>
<protein>
    <submittedName>
        <fullName evidence="3">Uncharacterized protein</fullName>
    </submittedName>
</protein>
<feature type="transmembrane region" description="Helical" evidence="2">
    <location>
        <begin position="366"/>
        <end position="394"/>
    </location>
</feature>
<keyword evidence="2" id="KW-0812">Transmembrane</keyword>
<organism evidence="3 4">
    <name type="scientific">Iamia majanohamensis</name>
    <dbReference type="NCBI Taxonomy" id="467976"/>
    <lineage>
        <taxon>Bacteria</taxon>
        <taxon>Bacillati</taxon>
        <taxon>Actinomycetota</taxon>
        <taxon>Acidimicrobiia</taxon>
        <taxon>Acidimicrobiales</taxon>
        <taxon>Iamiaceae</taxon>
        <taxon>Iamia</taxon>
    </lineage>
</organism>
<feature type="transmembrane region" description="Helical" evidence="2">
    <location>
        <begin position="38"/>
        <end position="59"/>
    </location>
</feature>
<evidence type="ECO:0000313" key="4">
    <source>
        <dbReference type="Proteomes" id="UP001216390"/>
    </source>
</evidence>
<reference evidence="3" key="1">
    <citation type="submission" date="2023-01" db="EMBL/GenBank/DDBJ databases">
        <title>The diversity of Class Acidimicrobiia in South China Sea sediment environments and the proposal of Iamia marina sp. nov., a novel species of the genus Iamia.</title>
        <authorList>
            <person name="He Y."/>
            <person name="Tian X."/>
        </authorList>
    </citation>
    <scope>NUCLEOTIDE SEQUENCE</scope>
    <source>
        <strain evidence="3">DSM 19957</strain>
    </source>
</reference>
<keyword evidence="2" id="KW-1133">Transmembrane helix</keyword>
<accession>A0AAF0BWI2</accession>
<dbReference type="AlphaFoldDB" id="A0AAF0BWI2"/>
<keyword evidence="2" id="KW-0472">Membrane</keyword>
<feature type="transmembrane region" description="Helical" evidence="2">
    <location>
        <begin position="156"/>
        <end position="177"/>
    </location>
</feature>
<proteinExistence type="predicted"/>
<evidence type="ECO:0000256" key="1">
    <source>
        <dbReference type="SAM" id="MobiDB-lite"/>
    </source>
</evidence>
<feature type="transmembrane region" description="Helical" evidence="2">
    <location>
        <begin position="298"/>
        <end position="328"/>
    </location>
</feature>